<dbReference type="Proteomes" id="UP000245216">
    <property type="component" value="Unassembled WGS sequence"/>
</dbReference>
<dbReference type="AlphaFoldDB" id="A0A2U2BLT6"/>
<comment type="caution">
    <text evidence="1">The sequence shown here is derived from an EMBL/GenBank/DDBJ whole genome shotgun (WGS) entry which is preliminary data.</text>
</comment>
<reference evidence="1 2" key="2">
    <citation type="submission" date="2018-05" db="EMBL/GenBank/DDBJ databases">
        <authorList>
            <person name="Lanie J.A."/>
            <person name="Ng W.-L."/>
            <person name="Kazmierczak K.M."/>
            <person name="Andrzejewski T.M."/>
            <person name="Davidsen T.M."/>
            <person name="Wayne K.J."/>
            <person name="Tettelin H."/>
            <person name="Glass J.I."/>
            <person name="Rusch D."/>
            <person name="Podicherti R."/>
            <person name="Tsui H.-C.T."/>
            <person name="Winkler M.E."/>
        </authorList>
    </citation>
    <scope>NUCLEOTIDE SEQUENCE [LARGE SCALE GENOMIC DNA]</scope>
    <source>
        <strain evidence="1 2">YBY</strain>
    </source>
</reference>
<proteinExistence type="predicted"/>
<dbReference type="Pfam" id="PF19952">
    <property type="entry name" value="DUF6414"/>
    <property type="match status" value="1"/>
</dbReference>
<protein>
    <submittedName>
        <fullName evidence="1">Uncharacterized protein</fullName>
    </submittedName>
</protein>
<evidence type="ECO:0000313" key="1">
    <source>
        <dbReference type="EMBL" id="PWE14927.1"/>
    </source>
</evidence>
<organism evidence="1 2">
    <name type="scientific">Alcaligenes faecalis</name>
    <dbReference type="NCBI Taxonomy" id="511"/>
    <lineage>
        <taxon>Bacteria</taxon>
        <taxon>Pseudomonadati</taxon>
        <taxon>Pseudomonadota</taxon>
        <taxon>Betaproteobacteria</taxon>
        <taxon>Burkholderiales</taxon>
        <taxon>Alcaligenaceae</taxon>
        <taxon>Alcaligenes</taxon>
    </lineage>
</organism>
<evidence type="ECO:0000313" key="2">
    <source>
        <dbReference type="Proteomes" id="UP000245216"/>
    </source>
</evidence>
<accession>A0A2U2BLT6</accession>
<gene>
    <name evidence="1" type="ORF">DF183_09585</name>
</gene>
<dbReference type="EMBL" id="QEXO01000002">
    <property type="protein sequence ID" value="PWE14927.1"/>
    <property type="molecule type" value="Genomic_DNA"/>
</dbReference>
<sequence>MAYLEPLYLNEKMVLNAAAYLFKGVSTESEEKTNSSANSRANAKIGFSFLQGLLGKAELGIEGGSASANEVKTVKRYTLGGLHMTVVDELEEIKEIQNGSGTNFETGQYIKAKAILQPIDIFQLVETLQTSAPLIIQILKHFGVKFGIEKKSLDEFLKYEKPITQIIEAIEQDYLKSKQLEMLLCHPRTGVAFGVVDLDVTDYDPKEIKAKLTDGEFTVIGKVTKRVEDGASLSLVQRTFLSYVMSVLDKLMAVSNNMGSFENYRNSIDSAKPMVEKFCRLSIDGPAYRMTAMSVSA</sequence>
<dbReference type="InterPro" id="IPR045633">
    <property type="entry name" value="DUF6414"/>
</dbReference>
<dbReference type="RefSeq" id="WP_109088959.1">
    <property type="nucleotide sequence ID" value="NZ_QEXO01000002.1"/>
</dbReference>
<reference evidence="1 2" key="1">
    <citation type="submission" date="2018-05" db="EMBL/GenBank/DDBJ databases">
        <title>Genome Sequence of an Efficient Indole-Degrading Bacterium, Alcaligenes sp.YBY.</title>
        <authorList>
            <person name="Yang B."/>
        </authorList>
    </citation>
    <scope>NUCLEOTIDE SEQUENCE [LARGE SCALE GENOMIC DNA]</scope>
    <source>
        <strain evidence="1 2">YBY</strain>
    </source>
</reference>
<name>A0A2U2BLT6_ALCFA</name>